<feature type="region of interest" description="Disordered" evidence="1">
    <location>
        <begin position="1"/>
        <end position="61"/>
    </location>
</feature>
<proteinExistence type="predicted"/>
<protein>
    <submittedName>
        <fullName evidence="2">Uncharacterized protein</fullName>
    </submittedName>
</protein>
<gene>
    <name evidence="2" type="ORF">JW613_13030</name>
</gene>
<evidence type="ECO:0000313" key="3">
    <source>
        <dbReference type="Proteomes" id="UP000721954"/>
    </source>
</evidence>
<accession>A0ABS3XV83</accession>
<comment type="caution">
    <text evidence="2">The sequence shown here is derived from an EMBL/GenBank/DDBJ whole genome shotgun (WGS) entry which is preliminary data.</text>
</comment>
<name>A0ABS3XV83_9ACTN</name>
<evidence type="ECO:0000313" key="2">
    <source>
        <dbReference type="EMBL" id="MBO8199223.1"/>
    </source>
</evidence>
<dbReference type="Proteomes" id="UP000721954">
    <property type="component" value="Unassembled WGS sequence"/>
</dbReference>
<sequence>MIGRPLNGRQVALDPAQEQNGSWGGLHSPHAPPRDRPAYLRDSAGRWIWQGEPWPEDTNDT</sequence>
<reference evidence="2 3" key="1">
    <citation type="submission" date="2021-02" db="EMBL/GenBank/DDBJ databases">
        <title>Streptomyces spirodelae sp. nov., isolated from duckweed.</title>
        <authorList>
            <person name="Saimee Y."/>
            <person name="Duangmal K."/>
        </authorList>
    </citation>
    <scope>NUCLEOTIDE SEQUENCE [LARGE SCALE GENOMIC DNA]</scope>
    <source>
        <strain evidence="2 3">DSM 42105</strain>
    </source>
</reference>
<dbReference type="EMBL" id="JAFFZM010000007">
    <property type="protein sequence ID" value="MBO8199223.1"/>
    <property type="molecule type" value="Genomic_DNA"/>
</dbReference>
<organism evidence="2 3">
    <name type="scientific">Streptomyces smyrnaeus</name>
    <dbReference type="NCBI Taxonomy" id="1387713"/>
    <lineage>
        <taxon>Bacteria</taxon>
        <taxon>Bacillati</taxon>
        <taxon>Actinomycetota</taxon>
        <taxon>Actinomycetes</taxon>
        <taxon>Kitasatosporales</taxon>
        <taxon>Streptomycetaceae</taxon>
        <taxon>Streptomyces</taxon>
    </lineage>
</organism>
<evidence type="ECO:0000256" key="1">
    <source>
        <dbReference type="SAM" id="MobiDB-lite"/>
    </source>
</evidence>
<keyword evidence="3" id="KW-1185">Reference proteome</keyword>